<dbReference type="HOGENOM" id="CLU_1299494_0_0_1"/>
<dbReference type="AlphaFoldDB" id="A0A0A2V3F4"/>
<gene>
    <name evidence="1" type="ORF">BBAD15_g12484</name>
</gene>
<organism evidence="1 2">
    <name type="scientific">Beauveria bassiana D1-5</name>
    <dbReference type="NCBI Taxonomy" id="1245745"/>
    <lineage>
        <taxon>Eukaryota</taxon>
        <taxon>Fungi</taxon>
        <taxon>Dikarya</taxon>
        <taxon>Ascomycota</taxon>
        <taxon>Pezizomycotina</taxon>
        <taxon>Sordariomycetes</taxon>
        <taxon>Hypocreomycetidae</taxon>
        <taxon>Hypocreales</taxon>
        <taxon>Cordycipitaceae</taxon>
        <taxon>Beauveria</taxon>
    </lineage>
</organism>
<sequence length="212" mass="22887">MVLRHHAGAAQHHPAGRQQVFQVAQALAEQQFVDIADEAVAGQVGAAADRRMARQGPRWGRFDRDGQIGLALGQADEARHRQDVQRDVRIAPLEVGRQRRQHVAAEALGGADAQVAGQGLADPGQRLAGAVHRALHLLRVHEQALAVLGQDEAGAARFLEQQGVQLAFQRADAARHGGVLDPELARRGADPLGPRDLQEIPQTVPIQHVFRS</sequence>
<proteinExistence type="predicted"/>
<dbReference type="Proteomes" id="UP000030106">
    <property type="component" value="Unassembled WGS sequence"/>
</dbReference>
<accession>A0A0A2V3F4</accession>
<evidence type="ECO:0000313" key="2">
    <source>
        <dbReference type="Proteomes" id="UP000030106"/>
    </source>
</evidence>
<protein>
    <submittedName>
        <fullName evidence="1">Uncharacterized protein</fullName>
    </submittedName>
</protein>
<comment type="caution">
    <text evidence="1">The sequence shown here is derived from an EMBL/GenBank/DDBJ whole genome shotgun (WGS) entry which is preliminary data.</text>
</comment>
<name>A0A0A2V3F4_BEABA</name>
<evidence type="ECO:0000313" key="1">
    <source>
        <dbReference type="EMBL" id="KGQ02306.1"/>
    </source>
</evidence>
<dbReference type="EMBL" id="ANFO01001658">
    <property type="protein sequence ID" value="KGQ02306.1"/>
    <property type="molecule type" value="Genomic_DNA"/>
</dbReference>
<reference evidence="1 2" key="1">
    <citation type="submission" date="2012-10" db="EMBL/GenBank/DDBJ databases">
        <title>Genome sequencing and analysis of entomopathogenic fungi Beauveria bassiana D1-5.</title>
        <authorList>
            <person name="Li Q."/>
            <person name="Wang L."/>
            <person name="Zhang Z."/>
            <person name="Wang Q."/>
            <person name="Ren J."/>
            <person name="Wang M."/>
            <person name="Xu W."/>
            <person name="Wang J."/>
            <person name="Lu Y."/>
            <person name="Du Q."/>
            <person name="Sun Z."/>
        </authorList>
    </citation>
    <scope>NUCLEOTIDE SEQUENCE [LARGE SCALE GENOMIC DNA]</scope>
    <source>
        <strain evidence="1 2">D1-5</strain>
    </source>
</reference>